<dbReference type="Pfam" id="PF00089">
    <property type="entry name" value="Trypsin"/>
    <property type="match status" value="1"/>
</dbReference>
<evidence type="ECO:0000256" key="4">
    <source>
        <dbReference type="ARBA" id="ARBA00023157"/>
    </source>
</evidence>
<dbReference type="OrthoDB" id="512168at2759"/>
<evidence type="ECO:0000256" key="3">
    <source>
        <dbReference type="ARBA" id="ARBA00022525"/>
    </source>
</evidence>
<feature type="chain" id="PRO_5015178340" evidence="6">
    <location>
        <begin position="28"/>
        <end position="444"/>
    </location>
</feature>
<dbReference type="STRING" id="3076.A0A2P6TMV6"/>
<dbReference type="InterPro" id="IPR018114">
    <property type="entry name" value="TRYPSIN_HIS"/>
</dbReference>
<dbReference type="GO" id="GO:0006508">
    <property type="term" value="P:proteolysis"/>
    <property type="evidence" value="ECO:0007669"/>
    <property type="project" value="UniProtKB-KW"/>
</dbReference>
<feature type="signal peptide" evidence="6">
    <location>
        <begin position="1"/>
        <end position="27"/>
    </location>
</feature>
<gene>
    <name evidence="8" type="ORF">C2E21_6032</name>
</gene>
<dbReference type="InterPro" id="IPR033116">
    <property type="entry name" value="TRYPSIN_SER"/>
</dbReference>
<dbReference type="GO" id="GO:0051604">
    <property type="term" value="P:protein maturation"/>
    <property type="evidence" value="ECO:0007669"/>
    <property type="project" value="UniProtKB-ARBA"/>
</dbReference>
<dbReference type="SUPFAM" id="SSF50494">
    <property type="entry name" value="Trypsin-like serine proteases"/>
    <property type="match status" value="1"/>
</dbReference>
<evidence type="ECO:0000313" key="8">
    <source>
        <dbReference type="EMBL" id="PRW45673.1"/>
    </source>
</evidence>
<evidence type="ECO:0000256" key="6">
    <source>
        <dbReference type="SAM" id="SignalP"/>
    </source>
</evidence>
<dbReference type="SMART" id="SM00020">
    <property type="entry name" value="Tryp_SPc"/>
    <property type="match status" value="1"/>
</dbReference>
<evidence type="ECO:0000313" key="9">
    <source>
        <dbReference type="Proteomes" id="UP000239899"/>
    </source>
</evidence>
<keyword evidence="3" id="KW-0964">Secreted</keyword>
<dbReference type="InterPro" id="IPR001314">
    <property type="entry name" value="Peptidase_S1A"/>
</dbReference>
<keyword evidence="5" id="KW-0645">Protease</keyword>
<keyword evidence="5" id="KW-0720">Serine protease</keyword>
<dbReference type="PANTHER" id="PTHR24276:SF98">
    <property type="entry name" value="FI18310P1-RELATED"/>
    <property type="match status" value="1"/>
</dbReference>
<dbReference type="PANTHER" id="PTHR24276">
    <property type="entry name" value="POLYSERASE-RELATED"/>
    <property type="match status" value="1"/>
</dbReference>
<keyword evidence="6" id="KW-0732">Signal</keyword>
<protein>
    <submittedName>
        <fullName evidence="8">Serine protease 27-like</fullName>
    </submittedName>
</protein>
<keyword evidence="9" id="KW-1185">Reference proteome</keyword>
<dbReference type="Proteomes" id="UP000239899">
    <property type="component" value="Unassembled WGS sequence"/>
</dbReference>
<evidence type="ECO:0000256" key="5">
    <source>
        <dbReference type="RuleBase" id="RU363034"/>
    </source>
</evidence>
<feature type="domain" description="Peptidase S1" evidence="7">
    <location>
        <begin position="39"/>
        <end position="272"/>
    </location>
</feature>
<proteinExistence type="inferred from homology"/>
<reference evidence="8 9" key="1">
    <citation type="journal article" date="2018" name="Plant J.">
        <title>Genome sequences of Chlorella sorokiniana UTEX 1602 and Micractinium conductrix SAG 241.80: implications to maltose excretion by a green alga.</title>
        <authorList>
            <person name="Arriola M.B."/>
            <person name="Velmurugan N."/>
            <person name="Zhang Y."/>
            <person name="Plunkett M.H."/>
            <person name="Hondzo H."/>
            <person name="Barney B.M."/>
        </authorList>
    </citation>
    <scope>NUCLEOTIDE SEQUENCE [LARGE SCALE GENOMIC DNA]</scope>
    <source>
        <strain evidence="9">UTEX 1602</strain>
    </source>
</reference>
<dbReference type="PROSITE" id="PS00134">
    <property type="entry name" value="TRYPSIN_HIS"/>
    <property type="match status" value="1"/>
</dbReference>
<name>A0A2P6TMV6_CHLSO</name>
<dbReference type="GO" id="GO:0004252">
    <property type="term" value="F:serine-type endopeptidase activity"/>
    <property type="evidence" value="ECO:0007669"/>
    <property type="project" value="InterPro"/>
</dbReference>
<comment type="similarity">
    <text evidence="2">Belongs to the peptidase S1 family.</text>
</comment>
<dbReference type="Gene3D" id="2.40.10.10">
    <property type="entry name" value="Trypsin-like serine proteases"/>
    <property type="match status" value="1"/>
</dbReference>
<dbReference type="AlphaFoldDB" id="A0A2P6TMV6"/>
<dbReference type="InterPro" id="IPR043504">
    <property type="entry name" value="Peptidase_S1_PA_chymotrypsin"/>
</dbReference>
<dbReference type="PROSITE" id="PS50240">
    <property type="entry name" value="TRYPSIN_DOM"/>
    <property type="match status" value="1"/>
</dbReference>
<evidence type="ECO:0000259" key="7">
    <source>
        <dbReference type="PROSITE" id="PS50240"/>
    </source>
</evidence>
<evidence type="ECO:0000256" key="1">
    <source>
        <dbReference type="ARBA" id="ARBA00004613"/>
    </source>
</evidence>
<organism evidence="8 9">
    <name type="scientific">Chlorella sorokiniana</name>
    <name type="common">Freshwater green alga</name>
    <dbReference type="NCBI Taxonomy" id="3076"/>
    <lineage>
        <taxon>Eukaryota</taxon>
        <taxon>Viridiplantae</taxon>
        <taxon>Chlorophyta</taxon>
        <taxon>core chlorophytes</taxon>
        <taxon>Trebouxiophyceae</taxon>
        <taxon>Chlorellales</taxon>
        <taxon>Chlorellaceae</taxon>
        <taxon>Chlorella clade</taxon>
        <taxon>Chlorella</taxon>
    </lineage>
</organism>
<accession>A0A2P6TMV6</accession>
<dbReference type="GO" id="GO:0005576">
    <property type="term" value="C:extracellular region"/>
    <property type="evidence" value="ECO:0007669"/>
    <property type="project" value="UniProtKB-SubCell"/>
</dbReference>
<dbReference type="EMBL" id="LHPG02000011">
    <property type="protein sequence ID" value="PRW45673.1"/>
    <property type="molecule type" value="Genomic_DNA"/>
</dbReference>
<dbReference type="InterPro" id="IPR050430">
    <property type="entry name" value="Peptidase_S1"/>
</dbReference>
<keyword evidence="4" id="KW-1015">Disulfide bond</keyword>
<dbReference type="CDD" id="cd00190">
    <property type="entry name" value="Tryp_SPc"/>
    <property type="match status" value="1"/>
</dbReference>
<dbReference type="PRINTS" id="PR00722">
    <property type="entry name" value="CHYMOTRYPSIN"/>
</dbReference>
<keyword evidence="5" id="KW-0378">Hydrolase</keyword>
<comment type="subcellular location">
    <subcellularLocation>
        <location evidence="1">Secreted</location>
    </subcellularLocation>
</comment>
<dbReference type="InterPro" id="IPR001254">
    <property type="entry name" value="Trypsin_dom"/>
</dbReference>
<dbReference type="PROSITE" id="PS00135">
    <property type="entry name" value="TRYPSIN_SER"/>
    <property type="match status" value="1"/>
</dbReference>
<evidence type="ECO:0000256" key="2">
    <source>
        <dbReference type="ARBA" id="ARBA00007664"/>
    </source>
</evidence>
<dbReference type="InterPro" id="IPR009003">
    <property type="entry name" value="Peptidase_S1_PA"/>
</dbReference>
<comment type="caution">
    <text evidence="8">The sequence shown here is derived from an EMBL/GenBank/DDBJ whole genome shotgun (WGS) entry which is preliminary data.</text>
</comment>
<sequence length="444" mass="45613">MTRRTHPRPPRLLCAALLLALLSSATATRQLAQSFAPRIVGGTQTSATRYPYIVSLRDGSGNHYCGGSLIAPRVVLTAAHCVYEAGLRTPTVHIGRSFTAAAESGYEVRKAIAAALHPQYVQATSANDIALLLLDSPSAKASLQLPSFELTLAPGTPVVAVGFGTTSEGSAVLSATLQHVTVSTISDSQCKSIYGATQILGGMMCAGAVEGGKDSCQGDSGGPLILPSSSGQPASDLQLAVVSWGYGCARPGLPGVYTSVSYHRTWIQNQIAHADGVSAGVSTGRKGCAQHGRNAIPRNLMWHCYTVGGTKCARATASSIKGAAWVPCGPDAPATTGAAPPPVTVVPSPVSPPPAAPSPPPTVVPPITVTVKEPQPGEDPRCACAEDGVSSGVPTNRKGCKQHGRNAIPRNLMWHCYTVGGTSCPTATPSSIQGAAWRQCTPNS</sequence>
<dbReference type="FunFam" id="2.40.10.10:FF:000047">
    <property type="entry name" value="Trypsin eta"/>
    <property type="match status" value="1"/>
</dbReference>